<organism evidence="1 2">
    <name type="scientific">Stieleria bergensis</name>
    <dbReference type="NCBI Taxonomy" id="2528025"/>
    <lineage>
        <taxon>Bacteria</taxon>
        <taxon>Pseudomonadati</taxon>
        <taxon>Planctomycetota</taxon>
        <taxon>Planctomycetia</taxon>
        <taxon>Pirellulales</taxon>
        <taxon>Pirellulaceae</taxon>
        <taxon>Stieleria</taxon>
    </lineage>
</organism>
<name>A0A517SRQ3_9BACT</name>
<reference evidence="1 2" key="1">
    <citation type="submission" date="2019-02" db="EMBL/GenBank/DDBJ databases">
        <title>Deep-cultivation of Planctomycetes and their phenomic and genomic characterization uncovers novel biology.</title>
        <authorList>
            <person name="Wiegand S."/>
            <person name="Jogler M."/>
            <person name="Boedeker C."/>
            <person name="Pinto D."/>
            <person name="Vollmers J."/>
            <person name="Rivas-Marin E."/>
            <person name="Kohn T."/>
            <person name="Peeters S.H."/>
            <person name="Heuer A."/>
            <person name="Rast P."/>
            <person name="Oberbeckmann S."/>
            <person name="Bunk B."/>
            <person name="Jeske O."/>
            <person name="Meyerdierks A."/>
            <person name="Storesund J.E."/>
            <person name="Kallscheuer N."/>
            <person name="Luecker S."/>
            <person name="Lage O.M."/>
            <person name="Pohl T."/>
            <person name="Merkel B.J."/>
            <person name="Hornburger P."/>
            <person name="Mueller R.-W."/>
            <person name="Bruemmer F."/>
            <person name="Labrenz M."/>
            <person name="Spormann A.M."/>
            <person name="Op den Camp H."/>
            <person name="Overmann J."/>
            <person name="Amann R."/>
            <person name="Jetten M.S.M."/>
            <person name="Mascher T."/>
            <person name="Medema M.H."/>
            <person name="Devos D.P."/>
            <person name="Kaster A.-K."/>
            <person name="Ovreas L."/>
            <person name="Rohde M."/>
            <person name="Galperin M.Y."/>
            <person name="Jogler C."/>
        </authorList>
    </citation>
    <scope>NUCLEOTIDE SEQUENCE [LARGE SCALE GENOMIC DNA]</scope>
    <source>
        <strain evidence="1 2">SV_7m_r</strain>
    </source>
</reference>
<gene>
    <name evidence="1" type="ORF">SV7mr_12970</name>
</gene>
<evidence type="ECO:0008006" key="3">
    <source>
        <dbReference type="Google" id="ProtNLM"/>
    </source>
</evidence>
<keyword evidence="2" id="KW-1185">Reference proteome</keyword>
<evidence type="ECO:0000313" key="1">
    <source>
        <dbReference type="EMBL" id="QDT58796.1"/>
    </source>
</evidence>
<dbReference type="EMBL" id="CP036272">
    <property type="protein sequence ID" value="QDT58796.1"/>
    <property type="molecule type" value="Genomic_DNA"/>
</dbReference>
<dbReference type="AlphaFoldDB" id="A0A517SRQ3"/>
<evidence type="ECO:0000313" key="2">
    <source>
        <dbReference type="Proteomes" id="UP000315003"/>
    </source>
</evidence>
<dbReference type="Proteomes" id="UP000315003">
    <property type="component" value="Chromosome"/>
</dbReference>
<protein>
    <recommendedName>
        <fullName evidence="3">Dynamin family protein</fullName>
    </recommendedName>
</protein>
<accession>A0A517SRQ3</accession>
<proteinExistence type="predicted"/>
<sequence length="707" mass="77668">MFGVRRKKKDQPVDWPQLLSLLEDDGRRAALSRRFPKPRHESFLNGLKRIDSELAEGVVALGRQVSQAARLAEFPTLAVAGMLNGGKTSLIASLLSPAGRARALRGESNDQGTHRFVLWLPDSWKADAPLWELLLKDLSDAIGHQAELLSDDPESAHQQYSNQAGEPALLGIPLVATDAALDDLGIGLLDCPDIVSDEIFGVGSPEQRRQLLGKVSTFCSAFLVVSTPGMARDRALGDILETVSDLMPGTERLLAVNKIRPRQNPDDVLSAFEPQCNRYGIKRIFGAYDYEIPKCGPYIPKQVVDGEQLIELPHDEADPLPVFFALSPDPEQNPPAQITRDRLLSQLAKDLDSPASSARFLAGRNQALSRAIWDQAIPLLKQHAQASCEKSQRAQQTLLETTVACFTKRDAQGQITELRLHQSDQVVQQLAVAFTRTAPWYARLSVRMNTMIQGQAKKAGDKIRKFVPTVLAESYAESIKSKFTSQKVGSVVDVTALASSIGRYGGDLTLPHWFPQPTGASLKQHWQLMLEQWLEAFANVDQVQIDSDALDSVAKEMWHQLPSHRKLAAGLTPLAALMATFGSVLMIGVDFGATFIAQASIVELMAAAGLTAFSTYWSGGKAAQQLNNQVAIKQMSIFYLVACHHVGIESGDPLPNIEFKNQTLAFSNPHLELEPLPGQWPQLPVHEYRPEFEKDLRNIIAPSNTQG</sequence>